<keyword evidence="6 9" id="KW-0812">Transmembrane</keyword>
<evidence type="ECO:0000313" key="11">
    <source>
        <dbReference type="Proteomes" id="UP000807306"/>
    </source>
</evidence>
<dbReference type="PANTHER" id="PTHR11048">
    <property type="entry name" value="PRENYLTRANSFERASES"/>
    <property type="match status" value="1"/>
</dbReference>
<feature type="transmembrane region" description="Helical" evidence="9">
    <location>
        <begin position="236"/>
        <end position="252"/>
    </location>
</feature>
<dbReference type="EMBL" id="MU157879">
    <property type="protein sequence ID" value="KAF9525794.1"/>
    <property type="molecule type" value="Genomic_DNA"/>
</dbReference>
<dbReference type="GO" id="GO:0006744">
    <property type="term" value="P:ubiquinone biosynthetic process"/>
    <property type="evidence" value="ECO:0007669"/>
    <property type="project" value="UniProtKB-UniRule"/>
</dbReference>
<comment type="cofactor">
    <cofactor evidence="1 9">
        <name>Mg(2+)</name>
        <dbReference type="ChEBI" id="CHEBI:18420"/>
    </cofactor>
</comment>
<dbReference type="PANTHER" id="PTHR11048:SF28">
    <property type="entry name" value="4-HYDROXYBENZOATE POLYPRENYLTRANSFERASE, MITOCHONDRIAL"/>
    <property type="match status" value="1"/>
</dbReference>
<evidence type="ECO:0000256" key="4">
    <source>
        <dbReference type="ARBA" id="ARBA00005985"/>
    </source>
</evidence>
<dbReference type="InterPro" id="IPR000537">
    <property type="entry name" value="UbiA_prenyltransferase"/>
</dbReference>
<feature type="transmembrane region" description="Helical" evidence="9">
    <location>
        <begin position="210"/>
        <end position="230"/>
    </location>
</feature>
<comment type="catalytic activity">
    <reaction evidence="9">
        <text>an all-trans-polyprenyl diphosphate + 4-hydroxybenzoate = a 4-hydroxy-3-(all-trans-polyprenyl)benzoate + diphosphate</text>
        <dbReference type="Rhea" id="RHEA:44504"/>
        <dbReference type="Rhea" id="RHEA-COMP:9514"/>
        <dbReference type="Rhea" id="RHEA-COMP:9564"/>
        <dbReference type="ChEBI" id="CHEBI:17879"/>
        <dbReference type="ChEBI" id="CHEBI:33019"/>
        <dbReference type="ChEBI" id="CHEBI:58914"/>
        <dbReference type="ChEBI" id="CHEBI:78396"/>
        <dbReference type="EC" id="2.5.1.39"/>
    </reaction>
</comment>
<comment type="caution">
    <text evidence="10">The sequence shown here is derived from an EMBL/GenBank/DDBJ whole genome shotgun (WGS) entry which is preliminary data.</text>
</comment>
<dbReference type="PROSITE" id="PS00943">
    <property type="entry name" value="UBIA"/>
    <property type="match status" value="1"/>
</dbReference>
<evidence type="ECO:0000256" key="8">
    <source>
        <dbReference type="ARBA" id="ARBA00023136"/>
    </source>
</evidence>
<dbReference type="OrthoDB" id="18170at2759"/>
<keyword evidence="9" id="KW-0496">Mitochondrion</keyword>
<protein>
    <recommendedName>
        <fullName evidence="9">4-hydroxybenzoate polyprenyltransferase, mitochondrial</fullName>
        <shortName evidence="9">4-HB polyprenyltransferase</shortName>
        <ecNumber evidence="9">2.5.1.39</ecNumber>
    </recommendedName>
    <alternativeName>
        <fullName evidence="9">Para-hydroxybenzoate--polyprenyltransferase</fullName>
        <shortName evidence="9">PHB:PPT</shortName>
        <shortName evidence="9">PHB:polyprenyltransferase</shortName>
    </alternativeName>
</protein>
<dbReference type="HAMAP" id="MF_01635">
    <property type="entry name" value="UbiA"/>
    <property type="match status" value="1"/>
</dbReference>
<dbReference type="InterPro" id="IPR030470">
    <property type="entry name" value="UbiA_prenylTrfase_CS"/>
</dbReference>
<dbReference type="GO" id="GO:0008412">
    <property type="term" value="F:4-hydroxybenzoate polyprenyltransferase activity"/>
    <property type="evidence" value="ECO:0007669"/>
    <property type="project" value="UniProtKB-EC"/>
</dbReference>
<evidence type="ECO:0000256" key="9">
    <source>
        <dbReference type="HAMAP-Rule" id="MF_03189"/>
    </source>
</evidence>
<dbReference type="InterPro" id="IPR006370">
    <property type="entry name" value="HB_polyprenyltransferase-like"/>
</dbReference>
<dbReference type="Gene3D" id="1.20.120.1780">
    <property type="entry name" value="UbiA prenyltransferase"/>
    <property type="match status" value="1"/>
</dbReference>
<comment type="subcellular location">
    <subcellularLocation>
        <location evidence="2">Membrane</location>
        <topology evidence="2">Multi-pass membrane protein</topology>
    </subcellularLocation>
    <subcellularLocation>
        <location evidence="9">Mitochondrion inner membrane</location>
        <topology evidence="9">Multi-pass membrane protein</topology>
        <orientation evidence="9">Matrix side</orientation>
    </subcellularLocation>
</comment>
<dbReference type="GO" id="GO:0005743">
    <property type="term" value="C:mitochondrial inner membrane"/>
    <property type="evidence" value="ECO:0007669"/>
    <property type="project" value="UniProtKB-SubCell"/>
</dbReference>
<keyword evidence="9" id="KW-0831">Ubiquinone biosynthesis</keyword>
<reference evidence="10" key="1">
    <citation type="submission" date="2020-11" db="EMBL/GenBank/DDBJ databases">
        <authorList>
            <consortium name="DOE Joint Genome Institute"/>
            <person name="Ahrendt S."/>
            <person name="Riley R."/>
            <person name="Andreopoulos W."/>
            <person name="Labutti K."/>
            <person name="Pangilinan J."/>
            <person name="Ruiz-Duenas F.J."/>
            <person name="Barrasa J.M."/>
            <person name="Sanchez-Garcia M."/>
            <person name="Camarero S."/>
            <person name="Miyauchi S."/>
            <person name="Serrano A."/>
            <person name="Linde D."/>
            <person name="Babiker R."/>
            <person name="Drula E."/>
            <person name="Ayuso-Fernandez I."/>
            <person name="Pacheco R."/>
            <person name="Padilla G."/>
            <person name="Ferreira P."/>
            <person name="Barriuso J."/>
            <person name="Kellner H."/>
            <person name="Castanera R."/>
            <person name="Alfaro M."/>
            <person name="Ramirez L."/>
            <person name="Pisabarro A.G."/>
            <person name="Kuo A."/>
            <person name="Tritt A."/>
            <person name="Lipzen A."/>
            <person name="He G."/>
            <person name="Yan M."/>
            <person name="Ng V."/>
            <person name="Cullen D."/>
            <person name="Martin F."/>
            <person name="Rosso M.-N."/>
            <person name="Henrissat B."/>
            <person name="Hibbett D."/>
            <person name="Martinez A.T."/>
            <person name="Grigoriev I.V."/>
        </authorList>
    </citation>
    <scope>NUCLEOTIDE SEQUENCE</scope>
    <source>
        <strain evidence="10">CBS 506.95</strain>
    </source>
</reference>
<dbReference type="GO" id="GO:0008299">
    <property type="term" value="P:isoprenoid biosynthetic process"/>
    <property type="evidence" value="ECO:0007669"/>
    <property type="project" value="UniProtKB-UniRule"/>
</dbReference>
<feature type="transmembrane region" description="Helical" evidence="9">
    <location>
        <begin position="167"/>
        <end position="189"/>
    </location>
</feature>
<evidence type="ECO:0000256" key="5">
    <source>
        <dbReference type="ARBA" id="ARBA00022679"/>
    </source>
</evidence>
<gene>
    <name evidence="10" type="ORF">CPB83DRAFT_817973</name>
</gene>
<dbReference type="Proteomes" id="UP000807306">
    <property type="component" value="Unassembled WGS sequence"/>
</dbReference>
<dbReference type="EC" id="2.5.1.39" evidence="9"/>
<sequence length="295" mass="32365">MPQFSDIVELGRFRKPAGTLLLYWPFAWSLTMSALQFETPMKLFVQLLAAGFFGAIVSHSAGCIWNDIADRDLDAQVERTKTRPLPSNRITVAEAISCLTCHLIVIFSMIKHLEPMAWWIVFMAVVPLAGTYPFMKRVTNFPQVWLGLTINILIFLPPAVLVRNITLPSIILALGGLSWTVWYDTIYAYQDRKDDSTAGIKTITIVLGSYGKYGLGALALVICLSLIAAGRLSGNGAPFFVIGAGGASLLFARNLIGADLDDPSSCFRAFEDNAFLIGPTVFLGLLADYIRSKCM</sequence>
<dbReference type="FunFam" id="1.10.357.140:FF:000008">
    <property type="entry name" value="4-hydroxybenzoate octaprenyltransferase"/>
    <property type="match status" value="1"/>
</dbReference>
<feature type="transmembrane region" description="Helical" evidence="9">
    <location>
        <begin position="20"/>
        <end position="37"/>
    </location>
</feature>
<feature type="transmembrane region" description="Helical" evidence="9">
    <location>
        <begin position="116"/>
        <end position="135"/>
    </location>
</feature>
<dbReference type="InterPro" id="IPR044878">
    <property type="entry name" value="UbiA_sf"/>
</dbReference>
<accession>A0A9P6EB40</accession>
<keyword evidence="9" id="KW-0999">Mitochondrion inner membrane</keyword>
<name>A0A9P6EB40_9AGAR</name>
<dbReference type="AlphaFoldDB" id="A0A9P6EB40"/>
<evidence type="ECO:0000256" key="6">
    <source>
        <dbReference type="ARBA" id="ARBA00022692"/>
    </source>
</evidence>
<evidence type="ECO:0000256" key="3">
    <source>
        <dbReference type="ARBA" id="ARBA00005179"/>
    </source>
</evidence>
<evidence type="ECO:0000256" key="7">
    <source>
        <dbReference type="ARBA" id="ARBA00022989"/>
    </source>
</evidence>
<organism evidence="10 11">
    <name type="scientific">Crepidotus variabilis</name>
    <dbReference type="NCBI Taxonomy" id="179855"/>
    <lineage>
        <taxon>Eukaryota</taxon>
        <taxon>Fungi</taxon>
        <taxon>Dikarya</taxon>
        <taxon>Basidiomycota</taxon>
        <taxon>Agaricomycotina</taxon>
        <taxon>Agaricomycetes</taxon>
        <taxon>Agaricomycetidae</taxon>
        <taxon>Agaricales</taxon>
        <taxon>Agaricineae</taxon>
        <taxon>Crepidotaceae</taxon>
        <taxon>Crepidotus</taxon>
    </lineage>
</organism>
<comment type="function">
    <text evidence="9">Catalyzes the prenylation of para-hydroxybenzoate (PHB) with an all-trans polyprenyl group. Mediates the second step in the final reaction sequence of coenzyme Q (CoQ) biosynthesis, which is the condensation of the polyisoprenoid side chain with PHB, generating the first membrane-bound Q intermediate.</text>
</comment>
<comment type="pathway">
    <text evidence="3">Secondary metabolite biosynthesis.</text>
</comment>
<comment type="pathway">
    <text evidence="9">Cofactor biosynthesis; ubiquinone biosynthesis.</text>
</comment>
<keyword evidence="7 9" id="KW-1133">Transmembrane helix</keyword>
<feature type="transmembrane region" description="Helical" evidence="9">
    <location>
        <begin position="90"/>
        <end position="110"/>
    </location>
</feature>
<keyword evidence="11" id="KW-1185">Reference proteome</keyword>
<evidence type="ECO:0000313" key="10">
    <source>
        <dbReference type="EMBL" id="KAF9525794.1"/>
    </source>
</evidence>
<feature type="transmembrane region" description="Helical" evidence="9">
    <location>
        <begin position="273"/>
        <end position="290"/>
    </location>
</feature>
<feature type="transmembrane region" description="Helical" evidence="9">
    <location>
        <begin position="43"/>
        <end position="69"/>
    </location>
</feature>
<dbReference type="Gene3D" id="1.10.357.140">
    <property type="entry name" value="UbiA prenyltransferase"/>
    <property type="match status" value="1"/>
</dbReference>
<keyword evidence="8 9" id="KW-0472">Membrane</keyword>
<dbReference type="InterPro" id="IPR039653">
    <property type="entry name" value="Prenyltransferase"/>
</dbReference>
<dbReference type="Pfam" id="PF01040">
    <property type="entry name" value="UbiA"/>
    <property type="match status" value="1"/>
</dbReference>
<dbReference type="FunFam" id="1.20.120.1780:FF:000001">
    <property type="entry name" value="4-hydroxybenzoate octaprenyltransferase"/>
    <property type="match status" value="1"/>
</dbReference>
<proteinExistence type="inferred from homology"/>
<dbReference type="GO" id="GO:0005886">
    <property type="term" value="C:plasma membrane"/>
    <property type="evidence" value="ECO:0007669"/>
    <property type="project" value="TreeGrafter"/>
</dbReference>
<evidence type="ECO:0000256" key="1">
    <source>
        <dbReference type="ARBA" id="ARBA00001946"/>
    </source>
</evidence>
<evidence type="ECO:0000256" key="2">
    <source>
        <dbReference type="ARBA" id="ARBA00004141"/>
    </source>
</evidence>
<comment type="similarity">
    <text evidence="4 9">Belongs to the UbiA prenyltransferase family.</text>
</comment>
<keyword evidence="9" id="KW-0414">Isoprene biosynthesis</keyword>
<dbReference type="CDD" id="cd13959">
    <property type="entry name" value="PT_UbiA_COQ2"/>
    <property type="match status" value="1"/>
</dbReference>
<keyword evidence="5 9" id="KW-0808">Transferase</keyword>